<protein>
    <recommendedName>
        <fullName evidence="5">Inosine/uridine-preferring nucleoside hydrolase domain-containing protein</fullName>
    </recommendedName>
</protein>
<dbReference type="SUPFAM" id="SSF53590">
    <property type="entry name" value="Nucleoside hydrolase"/>
    <property type="match status" value="1"/>
</dbReference>
<evidence type="ECO:0000256" key="2">
    <source>
        <dbReference type="ARBA" id="ARBA00022801"/>
    </source>
</evidence>
<dbReference type="GO" id="GO:0005829">
    <property type="term" value="C:cytosol"/>
    <property type="evidence" value="ECO:0007669"/>
    <property type="project" value="TreeGrafter"/>
</dbReference>
<keyword evidence="7" id="KW-1185">Reference proteome</keyword>
<dbReference type="InterPro" id="IPR023186">
    <property type="entry name" value="IUNH"/>
</dbReference>
<dbReference type="Proteomes" id="UP000674179">
    <property type="component" value="Chromosome 26"/>
</dbReference>
<evidence type="ECO:0000256" key="1">
    <source>
        <dbReference type="ARBA" id="ARBA00009176"/>
    </source>
</evidence>
<keyword evidence="4" id="KW-0812">Transmembrane</keyword>
<dbReference type="GO" id="GO:0008477">
    <property type="term" value="F:purine nucleosidase activity"/>
    <property type="evidence" value="ECO:0007669"/>
    <property type="project" value="TreeGrafter"/>
</dbReference>
<sequence>MDPVKEYYRRWCELPQPRKIKVTKLTAAACYFLFLLLFVIYACGRTGKKASTIVPTILFTDGTPYNMEVIRYLAQRRDVNIGMVVLNNNTLAAEKLQAKTSNIEAILSELRAEGYTKEVPVFASHTFSPDNFAAPLDQMLAKQSVRFVITGPCTEAAHFLTEYPARLSSIAGIFVAGGAFNRVGDADFLFPYNTKAERNFFMDPAAADQVVAALHKRPVTLFPIDVTVAWTEAAFAAIVSNPSSATGSSAAVATALQWYYKNVDSTRSTTVGLMAAAYASDAQVRQSAVYTSIPVRVKTTETNVTNGLSYRPPNGTPVRVVLSVSADTFFSHLISVNNLPLV</sequence>
<dbReference type="GO" id="GO:0006152">
    <property type="term" value="P:purine nucleoside catabolic process"/>
    <property type="evidence" value="ECO:0007669"/>
    <property type="project" value="TreeGrafter"/>
</dbReference>
<dbReference type="OrthoDB" id="5783963at2759"/>
<dbReference type="EMBL" id="JAFHKP010000026">
    <property type="protein sequence ID" value="KAG5476609.1"/>
    <property type="molecule type" value="Genomic_DNA"/>
</dbReference>
<evidence type="ECO:0000256" key="4">
    <source>
        <dbReference type="SAM" id="Phobius"/>
    </source>
</evidence>
<proteinExistence type="inferred from homology"/>
<keyword evidence="3" id="KW-0326">Glycosidase</keyword>
<evidence type="ECO:0000313" key="7">
    <source>
        <dbReference type="Proteomes" id="UP000674179"/>
    </source>
</evidence>
<evidence type="ECO:0000313" key="6">
    <source>
        <dbReference type="EMBL" id="KAG5476609.1"/>
    </source>
</evidence>
<evidence type="ECO:0000259" key="5">
    <source>
        <dbReference type="Pfam" id="PF01156"/>
    </source>
</evidence>
<comment type="caution">
    <text evidence="6">The sequence shown here is derived from an EMBL/GenBank/DDBJ whole genome shotgun (WGS) entry which is preliminary data.</text>
</comment>
<accession>A0A836GMN9</accession>
<feature type="domain" description="Inosine/uridine-preferring nucleoside hydrolase" evidence="5">
    <location>
        <begin position="139"/>
        <end position="330"/>
    </location>
</feature>
<keyword evidence="2" id="KW-0378">Hydrolase</keyword>
<feature type="transmembrane region" description="Helical" evidence="4">
    <location>
        <begin position="25"/>
        <end position="42"/>
    </location>
</feature>
<dbReference type="Gene3D" id="3.90.245.10">
    <property type="entry name" value="Ribonucleoside hydrolase-like"/>
    <property type="match status" value="1"/>
</dbReference>
<comment type="similarity">
    <text evidence="1">Belongs to the IUNH family.</text>
</comment>
<dbReference type="Pfam" id="PF01156">
    <property type="entry name" value="IU_nuc_hydro"/>
    <property type="match status" value="1"/>
</dbReference>
<keyword evidence="4" id="KW-0472">Membrane</keyword>
<dbReference type="AlphaFoldDB" id="A0A836GMN9"/>
<gene>
    <name evidence="6" type="ORF">CUR178_03780</name>
</gene>
<dbReference type="RefSeq" id="XP_067692075.1">
    <property type="nucleotide sequence ID" value="XM_067835509.1"/>
</dbReference>
<dbReference type="PANTHER" id="PTHR12304:SF4">
    <property type="entry name" value="URIDINE NUCLEOSIDASE"/>
    <property type="match status" value="1"/>
</dbReference>
<dbReference type="InterPro" id="IPR036452">
    <property type="entry name" value="Ribo_hydro-like"/>
</dbReference>
<dbReference type="InterPro" id="IPR001910">
    <property type="entry name" value="Inosine/uridine_hydrolase_dom"/>
</dbReference>
<evidence type="ECO:0000256" key="3">
    <source>
        <dbReference type="ARBA" id="ARBA00023295"/>
    </source>
</evidence>
<dbReference type="GeneID" id="94171019"/>
<organism evidence="6 7">
    <name type="scientific">Leishmania enriettii</name>
    <dbReference type="NCBI Taxonomy" id="5663"/>
    <lineage>
        <taxon>Eukaryota</taxon>
        <taxon>Discoba</taxon>
        <taxon>Euglenozoa</taxon>
        <taxon>Kinetoplastea</taxon>
        <taxon>Metakinetoplastina</taxon>
        <taxon>Trypanosomatida</taxon>
        <taxon>Trypanosomatidae</taxon>
        <taxon>Leishmaniinae</taxon>
        <taxon>Leishmania</taxon>
    </lineage>
</organism>
<dbReference type="KEGG" id="lenr:94171019"/>
<dbReference type="PANTHER" id="PTHR12304">
    <property type="entry name" value="INOSINE-URIDINE PREFERRING NUCLEOSIDE HYDROLASE"/>
    <property type="match status" value="1"/>
</dbReference>
<keyword evidence="4" id="KW-1133">Transmembrane helix</keyword>
<reference evidence="6 7" key="1">
    <citation type="submission" date="2021-02" db="EMBL/GenBank/DDBJ databases">
        <title>Leishmania (Mundinia) enrietti genome sequencing and assembly.</title>
        <authorList>
            <person name="Almutairi H."/>
            <person name="Gatherer D."/>
        </authorList>
    </citation>
    <scope>NUCLEOTIDE SEQUENCE [LARGE SCALE GENOMIC DNA]</scope>
    <source>
        <strain evidence="6">CUR178</strain>
    </source>
</reference>
<name>A0A836GMN9_LEIEN</name>